<dbReference type="STRING" id="1177982.SAMN04489711_102343"/>
<dbReference type="Proteomes" id="UP000199119">
    <property type="component" value="Unassembled WGS sequence"/>
</dbReference>
<proteinExistence type="predicted"/>
<dbReference type="EMBL" id="FONX01000002">
    <property type="protein sequence ID" value="SFE49588.1"/>
    <property type="molecule type" value="Genomic_DNA"/>
</dbReference>
<organism evidence="2 3">
    <name type="scientific">Paracidovorax wautersii</name>
    <dbReference type="NCBI Taxonomy" id="1177982"/>
    <lineage>
        <taxon>Bacteria</taxon>
        <taxon>Pseudomonadati</taxon>
        <taxon>Pseudomonadota</taxon>
        <taxon>Betaproteobacteria</taxon>
        <taxon>Burkholderiales</taxon>
        <taxon>Comamonadaceae</taxon>
        <taxon>Paracidovorax</taxon>
    </lineage>
</organism>
<protein>
    <recommendedName>
        <fullName evidence="1">TetR transcriptional regulator CgmR-like C-terminal domain-containing protein</fullName>
    </recommendedName>
</protein>
<reference evidence="3" key="1">
    <citation type="submission" date="2016-10" db="EMBL/GenBank/DDBJ databases">
        <authorList>
            <person name="Varghese N."/>
            <person name="Submissions S."/>
        </authorList>
    </citation>
    <scope>NUCLEOTIDE SEQUENCE [LARGE SCALE GENOMIC DNA]</scope>
    <source>
        <strain evidence="3">DSM 27981</strain>
    </source>
</reference>
<sequence>MPDGGMQKMSAALLAAVAEDPTLLEPVRGWYRRQYENASKSPRGTDIAGIVLFALDGVFLAEMMGFPTFAAEDLSRLMHTLQALARGELELTPIDKR</sequence>
<feature type="domain" description="TetR transcriptional regulator CgmR-like C-terminal" evidence="1">
    <location>
        <begin position="6"/>
        <end position="86"/>
    </location>
</feature>
<dbReference type="Pfam" id="PF17937">
    <property type="entry name" value="TetR_C_28"/>
    <property type="match status" value="1"/>
</dbReference>
<keyword evidence="3" id="KW-1185">Reference proteome</keyword>
<name>A0A1I2B108_9BURK</name>
<accession>A0A1I2B108</accession>
<dbReference type="InterPro" id="IPR036271">
    <property type="entry name" value="Tet_transcr_reg_TetR-rel_C_sf"/>
</dbReference>
<evidence type="ECO:0000259" key="1">
    <source>
        <dbReference type="Pfam" id="PF17937"/>
    </source>
</evidence>
<dbReference type="InterPro" id="IPR041479">
    <property type="entry name" value="TetR_CgmR_C"/>
</dbReference>
<dbReference type="Gene3D" id="1.10.357.10">
    <property type="entry name" value="Tetracycline Repressor, domain 2"/>
    <property type="match status" value="1"/>
</dbReference>
<dbReference type="SUPFAM" id="SSF48498">
    <property type="entry name" value="Tetracyclin repressor-like, C-terminal domain"/>
    <property type="match status" value="1"/>
</dbReference>
<gene>
    <name evidence="2" type="ORF">SAMN04489711_102343</name>
</gene>
<evidence type="ECO:0000313" key="3">
    <source>
        <dbReference type="Proteomes" id="UP000199119"/>
    </source>
</evidence>
<dbReference type="AlphaFoldDB" id="A0A1I2B108"/>
<evidence type="ECO:0000313" key="2">
    <source>
        <dbReference type="EMBL" id="SFE49588.1"/>
    </source>
</evidence>